<feature type="region of interest" description="Disordered" evidence="5">
    <location>
        <begin position="308"/>
        <end position="327"/>
    </location>
</feature>
<dbReference type="InterPro" id="IPR006139">
    <property type="entry name" value="D-isomer_2_OHA_DH_cat_dom"/>
</dbReference>
<keyword evidence="2 4" id="KW-0560">Oxidoreductase</keyword>
<dbReference type="PANTHER" id="PTHR42789:SF1">
    <property type="entry name" value="D-ISOMER SPECIFIC 2-HYDROXYACID DEHYDROGENASE FAMILY PROTEIN (AFU_ORTHOLOGUE AFUA_6G10090)"/>
    <property type="match status" value="1"/>
</dbReference>
<evidence type="ECO:0000256" key="3">
    <source>
        <dbReference type="ARBA" id="ARBA00023027"/>
    </source>
</evidence>
<accession>A0ABP6Q9V5</accession>
<dbReference type="PANTHER" id="PTHR42789">
    <property type="entry name" value="D-ISOMER SPECIFIC 2-HYDROXYACID DEHYDROGENASE FAMILY PROTEIN (AFU_ORTHOLOGUE AFUA_6G10090)"/>
    <property type="match status" value="1"/>
</dbReference>
<evidence type="ECO:0000256" key="1">
    <source>
        <dbReference type="ARBA" id="ARBA00005854"/>
    </source>
</evidence>
<dbReference type="Pfam" id="PF02826">
    <property type="entry name" value="2-Hacid_dh_C"/>
    <property type="match status" value="1"/>
</dbReference>
<dbReference type="InterPro" id="IPR036291">
    <property type="entry name" value="NAD(P)-bd_dom_sf"/>
</dbReference>
<dbReference type="EMBL" id="BAAAUV010000007">
    <property type="protein sequence ID" value="GAA3213819.1"/>
    <property type="molecule type" value="Genomic_DNA"/>
</dbReference>
<evidence type="ECO:0000259" key="6">
    <source>
        <dbReference type="Pfam" id="PF00389"/>
    </source>
</evidence>
<evidence type="ECO:0000259" key="7">
    <source>
        <dbReference type="Pfam" id="PF02826"/>
    </source>
</evidence>
<organism evidence="8 9">
    <name type="scientific">Actinocorallia longicatena</name>
    <dbReference type="NCBI Taxonomy" id="111803"/>
    <lineage>
        <taxon>Bacteria</taxon>
        <taxon>Bacillati</taxon>
        <taxon>Actinomycetota</taxon>
        <taxon>Actinomycetes</taxon>
        <taxon>Streptosporangiales</taxon>
        <taxon>Thermomonosporaceae</taxon>
        <taxon>Actinocorallia</taxon>
    </lineage>
</organism>
<proteinExistence type="inferred from homology"/>
<dbReference type="SUPFAM" id="SSF52283">
    <property type="entry name" value="Formate/glycerate dehydrogenase catalytic domain-like"/>
    <property type="match status" value="1"/>
</dbReference>
<comment type="similarity">
    <text evidence="1 4">Belongs to the D-isomer specific 2-hydroxyacid dehydrogenase family.</text>
</comment>
<evidence type="ECO:0000256" key="4">
    <source>
        <dbReference type="RuleBase" id="RU003719"/>
    </source>
</evidence>
<evidence type="ECO:0000256" key="5">
    <source>
        <dbReference type="SAM" id="MobiDB-lite"/>
    </source>
</evidence>
<keyword evidence="9" id="KW-1185">Reference proteome</keyword>
<protein>
    <submittedName>
        <fullName evidence="8">D-glycerate dehydrogenase</fullName>
    </submittedName>
</protein>
<keyword evidence="3" id="KW-0520">NAD</keyword>
<comment type="caution">
    <text evidence="8">The sequence shown here is derived from an EMBL/GenBank/DDBJ whole genome shotgun (WGS) entry which is preliminary data.</text>
</comment>
<gene>
    <name evidence="8" type="ORF">GCM10010468_34180</name>
</gene>
<feature type="domain" description="D-isomer specific 2-hydroxyacid dehydrogenase catalytic" evidence="6">
    <location>
        <begin position="8"/>
        <end position="306"/>
    </location>
</feature>
<evidence type="ECO:0000256" key="2">
    <source>
        <dbReference type="ARBA" id="ARBA00023002"/>
    </source>
</evidence>
<dbReference type="InterPro" id="IPR006140">
    <property type="entry name" value="D-isomer_DH_NAD-bd"/>
</dbReference>
<evidence type="ECO:0000313" key="9">
    <source>
        <dbReference type="Proteomes" id="UP001501237"/>
    </source>
</evidence>
<dbReference type="Gene3D" id="3.40.50.720">
    <property type="entry name" value="NAD(P)-binding Rossmann-like Domain"/>
    <property type="match status" value="2"/>
</dbReference>
<dbReference type="Proteomes" id="UP001501237">
    <property type="component" value="Unassembled WGS sequence"/>
</dbReference>
<name>A0ABP6Q9V5_9ACTN</name>
<feature type="domain" description="D-isomer specific 2-hydroxyacid dehydrogenase NAD-binding" evidence="7">
    <location>
        <begin position="129"/>
        <end position="252"/>
    </location>
</feature>
<reference evidence="9" key="1">
    <citation type="journal article" date="2019" name="Int. J. Syst. Evol. Microbiol.">
        <title>The Global Catalogue of Microorganisms (GCM) 10K type strain sequencing project: providing services to taxonomists for standard genome sequencing and annotation.</title>
        <authorList>
            <consortium name="The Broad Institute Genomics Platform"/>
            <consortium name="The Broad Institute Genome Sequencing Center for Infectious Disease"/>
            <person name="Wu L."/>
            <person name="Ma J."/>
        </authorList>
    </citation>
    <scope>NUCLEOTIDE SEQUENCE [LARGE SCALE GENOMIC DNA]</scope>
    <source>
        <strain evidence="9">JCM 9377</strain>
    </source>
</reference>
<dbReference type="Pfam" id="PF00389">
    <property type="entry name" value="2-Hacid_dh"/>
    <property type="match status" value="1"/>
</dbReference>
<dbReference type="SUPFAM" id="SSF51735">
    <property type="entry name" value="NAD(P)-binding Rossmann-fold domains"/>
    <property type="match status" value="1"/>
</dbReference>
<evidence type="ECO:0000313" key="8">
    <source>
        <dbReference type="EMBL" id="GAA3213819.1"/>
    </source>
</evidence>
<feature type="compositionally biased region" description="Low complexity" evidence="5">
    <location>
        <begin position="315"/>
        <end position="327"/>
    </location>
</feature>
<dbReference type="InterPro" id="IPR050857">
    <property type="entry name" value="D-2-hydroxyacid_DH"/>
</dbReference>
<sequence length="327" mass="34281">MTGAKLVPAEALDLIESRGYTVRHLAENKLTDGELDKALHDVAGYLIGGEEELTAEHLSDHAATLRAIAFVGTDFRAFVPGWQRAFDLGIPLINCPGANATSVAEYTALLLLMMARPIADQPLTADGSVPPAPAQGMELAGRTLGIVGLGRIGSRVASIAAGFGMNVVYSGRHEVPGSPLRYVDQSELFRTSDVVSLHRPGLAHGEPAIVGAHELGLMRPGGILINAGHYDLVDPVALAEAISGKGVRAAFDGIGAGREWRELLRYPHDRFLALPQMGYLTSDANRRAGLMAATAVCDVLDGGTSPLVNNPGHQASAARSASSTRGT</sequence>